<dbReference type="AlphaFoldDB" id="A0ABD6AET5"/>
<protein>
    <submittedName>
        <fullName evidence="1">HEPN domain-containing protein</fullName>
    </submittedName>
</protein>
<accession>A0ABD6AET5</accession>
<evidence type="ECO:0000313" key="2">
    <source>
        <dbReference type="Proteomes" id="UP001596547"/>
    </source>
</evidence>
<dbReference type="EMBL" id="JBHTBF010000003">
    <property type="protein sequence ID" value="MFC7319054.1"/>
    <property type="molecule type" value="Genomic_DNA"/>
</dbReference>
<name>A0ABD6AET5_9EURY</name>
<dbReference type="Proteomes" id="UP001596547">
    <property type="component" value="Unassembled WGS sequence"/>
</dbReference>
<dbReference type="RefSeq" id="WP_276306115.1">
    <property type="nucleotide sequence ID" value="NZ_CP119993.1"/>
</dbReference>
<gene>
    <name evidence="1" type="ORF">ACFQPE_19995</name>
</gene>
<keyword evidence="2" id="KW-1185">Reference proteome</keyword>
<dbReference type="GeneID" id="79317755"/>
<organism evidence="1 2">
    <name type="scientific">Halomarina halobia</name>
    <dbReference type="NCBI Taxonomy" id="3033386"/>
    <lineage>
        <taxon>Archaea</taxon>
        <taxon>Methanobacteriati</taxon>
        <taxon>Methanobacteriota</taxon>
        <taxon>Stenosarchaea group</taxon>
        <taxon>Halobacteria</taxon>
        <taxon>Halobacteriales</taxon>
        <taxon>Natronomonadaceae</taxon>
        <taxon>Halomarina</taxon>
    </lineage>
</organism>
<comment type="caution">
    <text evidence="1">The sequence shown here is derived from an EMBL/GenBank/DDBJ whole genome shotgun (WGS) entry which is preliminary data.</text>
</comment>
<proteinExistence type="predicted"/>
<sequence>MDDFVETVREEQDFVPKLRIATGDRMDRKEKFIDEPSRIITFYSSRQQEFFEETAEWMHETGNGFGLNEPGDPDDEDVVFLGAPEDYEPPEEPNLFSYVNALFNFAGTVMDYSGGYVVTDGGFDRAYEEHWLPKYETGLETFEIIIPFHLFNIPRDDEAVIELSPEFELRRRRHNYYRVESLKICPITDSERLGVHTSSAGGGERFGLNPVDACEYKIHAEIAARESEGSLYDPGEEIGERLATALRLFDPDPETGDLIVGTSFRQEPSWLEFREGIPDFTVIGDAHKDRTQRQEAYLLYPDSVDEFTEFWGRHCRRIRLDRDGQFTRSIQRFNEIWSKRFYEDQLLDCLIGLEGLLLQGVGSGGSITLRLKLRGGQILHDRLPYRREYIQKLLQDIYSLRGDIVHENQYLADVLERNSRLKVLDEKFDHPKDVVAEARRFMGASVVAYMDLTEKTRLSIDEIGELMDEAALGVDSSELFG</sequence>
<evidence type="ECO:0000313" key="1">
    <source>
        <dbReference type="EMBL" id="MFC7319054.1"/>
    </source>
</evidence>
<reference evidence="1 2" key="1">
    <citation type="journal article" date="2019" name="Int. J. Syst. Evol. Microbiol.">
        <title>The Global Catalogue of Microorganisms (GCM) 10K type strain sequencing project: providing services to taxonomists for standard genome sequencing and annotation.</title>
        <authorList>
            <consortium name="The Broad Institute Genomics Platform"/>
            <consortium name="The Broad Institute Genome Sequencing Center for Infectious Disease"/>
            <person name="Wu L."/>
            <person name="Ma J."/>
        </authorList>
    </citation>
    <scope>NUCLEOTIDE SEQUENCE [LARGE SCALE GENOMIC DNA]</scope>
    <source>
        <strain evidence="1 2">PSR21</strain>
    </source>
</reference>